<reference evidence="1" key="1">
    <citation type="submission" date="2023-05" db="EMBL/GenBank/DDBJ databases">
        <authorList>
            <person name="Stuckert A."/>
        </authorList>
    </citation>
    <scope>NUCLEOTIDE SEQUENCE</scope>
</reference>
<comment type="caution">
    <text evidence="1">The sequence shown here is derived from an EMBL/GenBank/DDBJ whole genome shotgun (WGS) entry which is preliminary data.</text>
</comment>
<dbReference type="Proteomes" id="UP001162483">
    <property type="component" value="Unassembled WGS sequence"/>
</dbReference>
<sequence length="56" mass="6135">MNSPYSIRHKMTSGLGNAINHCNLSLETLHLCSARYWDIQPVQPGGGISDSSHPEL</sequence>
<proteinExistence type="predicted"/>
<protein>
    <submittedName>
        <fullName evidence="1">Uncharacterized protein</fullName>
    </submittedName>
</protein>
<evidence type="ECO:0000313" key="2">
    <source>
        <dbReference type="Proteomes" id="UP001162483"/>
    </source>
</evidence>
<gene>
    <name evidence="1" type="ORF">SPARVUS_LOCUS1675202</name>
</gene>
<accession>A0ABN9AVC9</accession>
<dbReference type="EMBL" id="CATNWA010001379">
    <property type="protein sequence ID" value="CAI9540003.1"/>
    <property type="molecule type" value="Genomic_DNA"/>
</dbReference>
<organism evidence="1 2">
    <name type="scientific">Staurois parvus</name>
    <dbReference type="NCBI Taxonomy" id="386267"/>
    <lineage>
        <taxon>Eukaryota</taxon>
        <taxon>Metazoa</taxon>
        <taxon>Chordata</taxon>
        <taxon>Craniata</taxon>
        <taxon>Vertebrata</taxon>
        <taxon>Euteleostomi</taxon>
        <taxon>Amphibia</taxon>
        <taxon>Batrachia</taxon>
        <taxon>Anura</taxon>
        <taxon>Neobatrachia</taxon>
        <taxon>Ranoidea</taxon>
        <taxon>Ranidae</taxon>
        <taxon>Staurois</taxon>
    </lineage>
</organism>
<evidence type="ECO:0000313" key="1">
    <source>
        <dbReference type="EMBL" id="CAI9540003.1"/>
    </source>
</evidence>
<keyword evidence="2" id="KW-1185">Reference proteome</keyword>
<name>A0ABN9AVC9_9NEOB</name>